<protein>
    <recommendedName>
        <fullName evidence="7">Endoribonuclease YoeB</fullName>
    </recommendedName>
    <alternativeName>
        <fullName evidence="6">Putative mRNA interferase YoeB</fullName>
    </alternativeName>
</protein>
<dbReference type="SUPFAM" id="SSF143011">
    <property type="entry name" value="RelE-like"/>
    <property type="match status" value="1"/>
</dbReference>
<accession>A0A7H0H897</accession>
<dbReference type="RefSeq" id="WP_187721862.1">
    <property type="nucleotide sequence ID" value="NZ_BAABBL010000002.1"/>
</dbReference>
<dbReference type="InterPro" id="IPR009614">
    <property type="entry name" value="YoeB_toxin"/>
</dbReference>
<keyword evidence="5" id="KW-0378">Hydrolase</keyword>
<dbReference type="InterPro" id="IPR035093">
    <property type="entry name" value="RelE/ParE_toxin_dom_sf"/>
</dbReference>
<evidence type="ECO:0000256" key="1">
    <source>
        <dbReference type="ARBA" id="ARBA00008172"/>
    </source>
</evidence>
<reference evidence="8 9" key="1">
    <citation type="submission" date="2020-08" db="EMBL/GenBank/DDBJ databases">
        <title>Genome sequence of Tessaracoccus defluvii JCM 17540T.</title>
        <authorList>
            <person name="Hyun D.-W."/>
            <person name="Bae J.-W."/>
        </authorList>
    </citation>
    <scope>NUCLEOTIDE SEQUENCE [LARGE SCALE GENOMIC DNA]</scope>
    <source>
        <strain evidence="8 9">JCM 17540</strain>
    </source>
</reference>
<evidence type="ECO:0000256" key="6">
    <source>
        <dbReference type="ARBA" id="ARBA00030388"/>
    </source>
</evidence>
<evidence type="ECO:0000256" key="7">
    <source>
        <dbReference type="ARBA" id="ARBA00050056"/>
    </source>
</evidence>
<dbReference type="NCBIfam" id="TIGR02116">
    <property type="entry name" value="toxin_Txe_YoeB"/>
    <property type="match status" value="1"/>
</dbReference>
<sequence length="104" mass="11716">MRLVFTVNGWDDYTYWLAADGQTLKRINRLIDDALRGPASGIGKPEPLRHMLAGAWSRRITEEHRLVYLVDGDDLVILQARFHYSHANENRCSPELMGAPGAAP</sequence>
<dbReference type="GO" id="GO:0016787">
    <property type="term" value="F:hydrolase activity"/>
    <property type="evidence" value="ECO:0007669"/>
    <property type="project" value="UniProtKB-KW"/>
</dbReference>
<keyword evidence="2" id="KW-1277">Toxin-antitoxin system</keyword>
<dbReference type="EMBL" id="CP060789">
    <property type="protein sequence ID" value="QNP56763.1"/>
    <property type="molecule type" value="Genomic_DNA"/>
</dbReference>
<dbReference type="AlphaFoldDB" id="A0A7H0H897"/>
<keyword evidence="3" id="KW-0540">Nuclease</keyword>
<keyword evidence="4" id="KW-0255">Endonuclease</keyword>
<keyword evidence="9" id="KW-1185">Reference proteome</keyword>
<dbReference type="KEGG" id="tdf:H9L22_05165"/>
<proteinExistence type="inferred from homology"/>
<evidence type="ECO:0000256" key="5">
    <source>
        <dbReference type="ARBA" id="ARBA00022801"/>
    </source>
</evidence>
<name>A0A7H0H897_9ACTN</name>
<gene>
    <name evidence="8" type="ORF">H9L22_05165</name>
</gene>
<dbReference type="GO" id="GO:0004519">
    <property type="term" value="F:endonuclease activity"/>
    <property type="evidence" value="ECO:0007669"/>
    <property type="project" value="UniProtKB-KW"/>
</dbReference>
<dbReference type="PANTHER" id="PTHR38039">
    <property type="entry name" value="TOXIN YOEB"/>
    <property type="match status" value="1"/>
</dbReference>
<dbReference type="Gene3D" id="3.30.2310.20">
    <property type="entry name" value="RelE-like"/>
    <property type="match status" value="1"/>
</dbReference>
<dbReference type="GO" id="GO:0045892">
    <property type="term" value="P:negative regulation of DNA-templated transcription"/>
    <property type="evidence" value="ECO:0007669"/>
    <property type="project" value="TreeGrafter"/>
</dbReference>
<evidence type="ECO:0000313" key="8">
    <source>
        <dbReference type="EMBL" id="QNP56763.1"/>
    </source>
</evidence>
<evidence type="ECO:0000313" key="9">
    <source>
        <dbReference type="Proteomes" id="UP000516117"/>
    </source>
</evidence>
<dbReference type="Pfam" id="PF06769">
    <property type="entry name" value="YoeB_toxin"/>
    <property type="match status" value="1"/>
</dbReference>
<dbReference type="Proteomes" id="UP000516117">
    <property type="component" value="Chromosome"/>
</dbReference>
<organism evidence="8 9">
    <name type="scientific">Tessaracoccus defluvii</name>
    <dbReference type="NCBI Taxonomy" id="1285901"/>
    <lineage>
        <taxon>Bacteria</taxon>
        <taxon>Bacillati</taxon>
        <taxon>Actinomycetota</taxon>
        <taxon>Actinomycetes</taxon>
        <taxon>Propionibacteriales</taxon>
        <taxon>Propionibacteriaceae</taxon>
        <taxon>Tessaracoccus</taxon>
    </lineage>
</organism>
<evidence type="ECO:0000256" key="2">
    <source>
        <dbReference type="ARBA" id="ARBA00022649"/>
    </source>
</evidence>
<dbReference type="PANTHER" id="PTHR38039:SF1">
    <property type="entry name" value="TOXIN YOEB"/>
    <property type="match status" value="1"/>
</dbReference>
<evidence type="ECO:0000256" key="4">
    <source>
        <dbReference type="ARBA" id="ARBA00022759"/>
    </source>
</evidence>
<evidence type="ECO:0000256" key="3">
    <source>
        <dbReference type="ARBA" id="ARBA00022722"/>
    </source>
</evidence>
<comment type="similarity">
    <text evidence="1">Belongs to the YoeB family.</text>
</comment>
<dbReference type="GO" id="GO:0006401">
    <property type="term" value="P:RNA catabolic process"/>
    <property type="evidence" value="ECO:0007669"/>
    <property type="project" value="InterPro"/>
</dbReference>